<accession>A0A5J9T2Q1</accession>
<dbReference type="Pfam" id="PF04057">
    <property type="entry name" value="Rep-A_N"/>
    <property type="match status" value="1"/>
</dbReference>
<dbReference type="Gene3D" id="2.40.50.140">
    <property type="entry name" value="Nucleic acid-binding proteins"/>
    <property type="match status" value="4"/>
</dbReference>
<evidence type="ECO:0000313" key="2">
    <source>
        <dbReference type="EMBL" id="TVU05639.1"/>
    </source>
</evidence>
<dbReference type="InterPro" id="IPR007199">
    <property type="entry name" value="Rep_factor-A_N"/>
</dbReference>
<dbReference type="OrthoDB" id="695979at2759"/>
<dbReference type="InterPro" id="IPR012340">
    <property type="entry name" value="NA-bd_OB-fold"/>
</dbReference>
<dbReference type="PANTHER" id="PTHR14944:SF2">
    <property type="entry name" value="RPA-RELATED PROTEIN RADX"/>
    <property type="match status" value="1"/>
</dbReference>
<dbReference type="EMBL" id="RWGY01000051">
    <property type="protein sequence ID" value="TVU05639.1"/>
    <property type="molecule type" value="Genomic_DNA"/>
</dbReference>
<reference evidence="2 3" key="1">
    <citation type="journal article" date="2019" name="Sci. Rep.">
        <title>A high-quality genome of Eragrostis curvula grass provides insights into Poaceae evolution and supports new strategies to enhance forage quality.</title>
        <authorList>
            <person name="Carballo J."/>
            <person name="Santos B.A.C.M."/>
            <person name="Zappacosta D."/>
            <person name="Garbus I."/>
            <person name="Selva J.P."/>
            <person name="Gallo C.A."/>
            <person name="Diaz A."/>
            <person name="Albertini E."/>
            <person name="Caccamo M."/>
            <person name="Echenique V."/>
        </authorList>
    </citation>
    <scope>NUCLEOTIDE SEQUENCE [LARGE SCALE GENOMIC DNA]</scope>
    <source>
        <strain evidence="3">cv. Victoria</strain>
        <tissue evidence="2">Leaf</tissue>
    </source>
</reference>
<sequence length="633" mass="69401">MEVHLTLGAVAAIWKDAAAVAAAGVPPVLQVVEVRPWPNSQGCYATMLSDGDYAIFCVLPAGEAFLGPLGSRQDRPPPQGLRGPPLQVHGQDTLGSECWFVLGKLLYFVELLDGFIFVSSVYHRLVLSITYILSSFRYFRVILATQLEVLQTDCVIIGNPKQYRPGHLKDKHKELDVQSVTSSSPLNNGAYSAGQGSKELLTRGMVTAVWEDMAAVLAVGVPLVLQVLTLHPGQNDQECFIVNLSDGTHYMGGLLHHRVTTSAALRRGSVVRLPVFKCRTKLGQKFIFARQLEVLQIDCMLIGNPKQYRSGQLEDKHEELDAQLVTSSSQLNIGPYSSGQCFKELLTRGMVAMLQQPVMQVVRVVRSGLENYEKCQLALSDGVHTQNVLASHLNHLVKEGQLRDGTVVRILDFTCNNVWSPSMILVSQLEVLQTECELIGSPKAYELCCIGKPYGLQIQCGEPYYGSVADYAQPENPPYSGGKGFKWHLTQGAVVAMSEGDFAVKQRLVMQVVHVSLESFAGYSACQVSLSDGIYKVYTLLFPDQIPLVDNGFLRNGTIVGILKTIFVQLEVLQTECELIGSPALYEYGIRHNAFYADSTAYVPALPAQNDFMLEDAASSCGQSSPRYKSTPG</sequence>
<feature type="domain" description="Replication factor-A protein 1 N-terminal" evidence="1">
    <location>
        <begin position="353"/>
        <end position="433"/>
    </location>
</feature>
<dbReference type="PANTHER" id="PTHR14944">
    <property type="entry name" value="RPA-RELATED PROTEIN RADX"/>
    <property type="match status" value="1"/>
</dbReference>
<dbReference type="Gramene" id="TVU05639">
    <property type="protein sequence ID" value="TVU05639"/>
    <property type="gene ID" value="EJB05_48808"/>
</dbReference>
<dbReference type="InterPro" id="IPR040893">
    <property type="entry name" value="RADX"/>
</dbReference>
<protein>
    <recommendedName>
        <fullName evidence="1">Replication factor-A protein 1 N-terminal domain-containing protein</fullName>
    </recommendedName>
</protein>
<feature type="non-terminal residue" evidence="2">
    <location>
        <position position="1"/>
    </location>
</feature>
<dbReference type="GO" id="GO:0003697">
    <property type="term" value="F:single-stranded DNA binding"/>
    <property type="evidence" value="ECO:0007669"/>
    <property type="project" value="InterPro"/>
</dbReference>
<dbReference type="SUPFAM" id="SSF50249">
    <property type="entry name" value="Nucleic acid-binding proteins"/>
    <property type="match status" value="2"/>
</dbReference>
<dbReference type="Proteomes" id="UP000324897">
    <property type="component" value="Unassembled WGS sequence"/>
</dbReference>
<evidence type="ECO:0000313" key="3">
    <source>
        <dbReference type="Proteomes" id="UP000324897"/>
    </source>
</evidence>
<dbReference type="GO" id="GO:0006260">
    <property type="term" value="P:DNA replication"/>
    <property type="evidence" value="ECO:0007669"/>
    <property type="project" value="InterPro"/>
</dbReference>
<name>A0A5J9T2Q1_9POAL</name>
<dbReference type="AlphaFoldDB" id="A0A5J9T2Q1"/>
<organism evidence="2 3">
    <name type="scientific">Eragrostis curvula</name>
    <name type="common">weeping love grass</name>
    <dbReference type="NCBI Taxonomy" id="38414"/>
    <lineage>
        <taxon>Eukaryota</taxon>
        <taxon>Viridiplantae</taxon>
        <taxon>Streptophyta</taxon>
        <taxon>Embryophyta</taxon>
        <taxon>Tracheophyta</taxon>
        <taxon>Spermatophyta</taxon>
        <taxon>Magnoliopsida</taxon>
        <taxon>Liliopsida</taxon>
        <taxon>Poales</taxon>
        <taxon>Poaceae</taxon>
        <taxon>PACMAD clade</taxon>
        <taxon>Chloridoideae</taxon>
        <taxon>Eragrostideae</taxon>
        <taxon>Eragrostidinae</taxon>
        <taxon>Eragrostis</taxon>
    </lineage>
</organism>
<dbReference type="GO" id="GO:0005634">
    <property type="term" value="C:nucleus"/>
    <property type="evidence" value="ECO:0007669"/>
    <property type="project" value="InterPro"/>
</dbReference>
<keyword evidence="3" id="KW-1185">Reference proteome</keyword>
<comment type="caution">
    <text evidence="2">The sequence shown here is derived from an EMBL/GenBank/DDBJ whole genome shotgun (WGS) entry which is preliminary data.</text>
</comment>
<gene>
    <name evidence="2" type="ORF">EJB05_48808</name>
</gene>
<proteinExistence type="predicted"/>
<evidence type="ECO:0000259" key="1">
    <source>
        <dbReference type="Pfam" id="PF04057"/>
    </source>
</evidence>